<protein>
    <recommendedName>
        <fullName evidence="3">alpha-L-fucosidase</fullName>
        <ecNumber evidence="3">3.2.1.51</ecNumber>
    </recommendedName>
</protein>
<dbReference type="InterPro" id="IPR016286">
    <property type="entry name" value="FUC_metazoa-typ"/>
</dbReference>
<accession>A0A4R6U8P2</accession>
<feature type="domain" description="Glycoside hydrolase family 29 N-terminal" evidence="7">
    <location>
        <begin position="45"/>
        <end position="296"/>
    </location>
</feature>
<dbReference type="Gene3D" id="3.20.20.80">
    <property type="entry name" value="Glycosidases"/>
    <property type="match status" value="1"/>
</dbReference>
<gene>
    <name evidence="8" type="ORF">EV213_101200</name>
</gene>
<dbReference type="AlphaFoldDB" id="A0A4R6U8P2"/>
<dbReference type="GO" id="GO:0005764">
    <property type="term" value="C:lysosome"/>
    <property type="evidence" value="ECO:0007669"/>
    <property type="project" value="TreeGrafter"/>
</dbReference>
<keyword evidence="5" id="KW-0378">Hydrolase</keyword>
<dbReference type="GO" id="GO:0006004">
    <property type="term" value="P:fucose metabolic process"/>
    <property type="evidence" value="ECO:0007669"/>
    <property type="project" value="InterPro"/>
</dbReference>
<keyword evidence="9" id="KW-1185">Reference proteome</keyword>
<dbReference type="SUPFAM" id="SSF51445">
    <property type="entry name" value="(Trans)glycosidases"/>
    <property type="match status" value="1"/>
</dbReference>
<dbReference type="EMBL" id="SNYJ01000001">
    <property type="protein sequence ID" value="TDQ42771.1"/>
    <property type="molecule type" value="Genomic_DNA"/>
</dbReference>
<comment type="similarity">
    <text evidence="2">Belongs to the glycosyl hydrolase 29 family.</text>
</comment>
<dbReference type="GO" id="GO:0016139">
    <property type="term" value="P:glycoside catabolic process"/>
    <property type="evidence" value="ECO:0007669"/>
    <property type="project" value="TreeGrafter"/>
</dbReference>
<dbReference type="RefSeq" id="WP_133578605.1">
    <property type="nucleotide sequence ID" value="NZ_SNYJ01000001.1"/>
</dbReference>
<dbReference type="InterPro" id="IPR000933">
    <property type="entry name" value="Glyco_hydro_29"/>
</dbReference>
<dbReference type="InterPro" id="IPR017853">
    <property type="entry name" value="GH"/>
</dbReference>
<dbReference type="Gene3D" id="2.60.120.260">
    <property type="entry name" value="Galactose-binding domain-like"/>
    <property type="match status" value="1"/>
</dbReference>
<dbReference type="SMART" id="SM00812">
    <property type="entry name" value="Alpha_L_fucos"/>
    <property type="match status" value="1"/>
</dbReference>
<dbReference type="Proteomes" id="UP000295632">
    <property type="component" value="Unassembled WGS sequence"/>
</dbReference>
<evidence type="ECO:0000256" key="5">
    <source>
        <dbReference type="ARBA" id="ARBA00022801"/>
    </source>
</evidence>
<evidence type="ECO:0000313" key="9">
    <source>
        <dbReference type="Proteomes" id="UP000295632"/>
    </source>
</evidence>
<evidence type="ECO:0000259" key="7">
    <source>
        <dbReference type="Pfam" id="PF01120"/>
    </source>
</evidence>
<dbReference type="InterPro" id="IPR057739">
    <property type="entry name" value="Glyco_hydro_29_N"/>
</dbReference>
<keyword evidence="4" id="KW-0732">Signal</keyword>
<dbReference type="PRINTS" id="PR00741">
    <property type="entry name" value="GLHYDRLASE29"/>
</dbReference>
<evidence type="ECO:0000313" key="8">
    <source>
        <dbReference type="EMBL" id="TDQ42771.1"/>
    </source>
</evidence>
<proteinExistence type="inferred from homology"/>
<dbReference type="OrthoDB" id="107551at2"/>
<sequence length="410" mass="46819">MEKEKLPLPSKAQQKWQDLEMGMFIHFGMNTFRAQEWGDGTDDPSHFHPTQLDCKQWARTAKQAGFSYCVLTAKHHDGFCLWPTKTTSYSVASSPWKNGDGDVVREFVEACKEEGLGYGLYLSPWDRNAPCYSDEEAYNDFYAAQLTELTTQYGQLVELWFDGAGSEGRRYDWQRIMAIVNEQQPDAMVFNMGAPTVRWAGNEDGVAPYPCWNAAEQAKVSMFTKDMTAWLPETSSWVPAECNAPIRKLRWFWRPNDEDTLRTADELMDMYYRSVGHGAQLMLNIAPDDRGLMPQADCDVVFGFSQKRKDVFHNMVGETSGQGPVHEVVFEQPQEVNHFILQEDISFGERIRAYKLEALIATGDWELLVEGSAVGHKKIDRIPTVRSTHFRLTVLDSLETPQIQTFKLYG</sequence>
<dbReference type="PANTHER" id="PTHR10030:SF37">
    <property type="entry name" value="ALPHA-L-FUCOSIDASE-RELATED"/>
    <property type="match status" value="1"/>
</dbReference>
<evidence type="ECO:0000256" key="2">
    <source>
        <dbReference type="ARBA" id="ARBA00007951"/>
    </source>
</evidence>
<organism evidence="8 9">
    <name type="scientific">Aureibacillus halotolerans</name>
    <dbReference type="NCBI Taxonomy" id="1508390"/>
    <lineage>
        <taxon>Bacteria</taxon>
        <taxon>Bacillati</taxon>
        <taxon>Bacillota</taxon>
        <taxon>Bacilli</taxon>
        <taxon>Bacillales</taxon>
        <taxon>Bacillaceae</taxon>
        <taxon>Aureibacillus</taxon>
    </lineage>
</organism>
<dbReference type="PANTHER" id="PTHR10030">
    <property type="entry name" value="ALPHA-L-FUCOSIDASE"/>
    <property type="match status" value="1"/>
</dbReference>
<comment type="function">
    <text evidence="1">Alpha-L-fucosidase is responsible for hydrolyzing the alpha-1,6-linked fucose joined to the reducing-end N-acetylglucosamine of the carbohydrate moieties of glycoproteins.</text>
</comment>
<evidence type="ECO:0000256" key="3">
    <source>
        <dbReference type="ARBA" id="ARBA00012662"/>
    </source>
</evidence>
<evidence type="ECO:0000256" key="4">
    <source>
        <dbReference type="ARBA" id="ARBA00022729"/>
    </source>
</evidence>
<comment type="caution">
    <text evidence="8">The sequence shown here is derived from an EMBL/GenBank/DDBJ whole genome shotgun (WGS) entry which is preliminary data.</text>
</comment>
<name>A0A4R6U8P2_9BACI</name>
<evidence type="ECO:0000256" key="6">
    <source>
        <dbReference type="ARBA" id="ARBA00023295"/>
    </source>
</evidence>
<reference evidence="8 9" key="1">
    <citation type="submission" date="2019-03" db="EMBL/GenBank/DDBJ databases">
        <title>Genomic Encyclopedia of Type Strains, Phase IV (KMG-IV): sequencing the most valuable type-strain genomes for metagenomic binning, comparative biology and taxonomic classification.</title>
        <authorList>
            <person name="Goeker M."/>
        </authorList>
    </citation>
    <scope>NUCLEOTIDE SEQUENCE [LARGE SCALE GENOMIC DNA]</scope>
    <source>
        <strain evidence="8 9">DSM 28697</strain>
    </source>
</reference>
<keyword evidence="6" id="KW-0326">Glycosidase</keyword>
<evidence type="ECO:0000256" key="1">
    <source>
        <dbReference type="ARBA" id="ARBA00004071"/>
    </source>
</evidence>
<dbReference type="GO" id="GO:0004560">
    <property type="term" value="F:alpha-L-fucosidase activity"/>
    <property type="evidence" value="ECO:0007669"/>
    <property type="project" value="InterPro"/>
</dbReference>
<dbReference type="EC" id="3.2.1.51" evidence="3"/>
<dbReference type="Pfam" id="PF01120">
    <property type="entry name" value="Alpha_L_fucos"/>
    <property type="match status" value="1"/>
</dbReference>